<evidence type="ECO:0000256" key="4">
    <source>
        <dbReference type="SAM" id="MobiDB-lite"/>
    </source>
</evidence>
<dbReference type="RefSeq" id="WP_091936016.1">
    <property type="nucleotide sequence ID" value="NZ_FOUJ01000003.1"/>
</dbReference>
<dbReference type="InterPro" id="IPR003660">
    <property type="entry name" value="HAMP_dom"/>
</dbReference>
<dbReference type="InterPro" id="IPR004090">
    <property type="entry name" value="Chemotax_Me-accpt_rcpt"/>
</dbReference>
<protein>
    <submittedName>
        <fullName evidence="7">Methyl-accepting chemotaxis protein</fullName>
    </submittedName>
</protein>
<evidence type="ECO:0000256" key="2">
    <source>
        <dbReference type="ARBA" id="ARBA00029447"/>
    </source>
</evidence>
<organism evidence="7 8">
    <name type="scientific">Methanolobus profundi</name>
    <dbReference type="NCBI Taxonomy" id="487685"/>
    <lineage>
        <taxon>Archaea</taxon>
        <taxon>Methanobacteriati</taxon>
        <taxon>Methanobacteriota</taxon>
        <taxon>Stenosarchaea group</taxon>
        <taxon>Methanomicrobia</taxon>
        <taxon>Methanosarcinales</taxon>
        <taxon>Methanosarcinaceae</taxon>
        <taxon>Methanolobus</taxon>
    </lineage>
</organism>
<feature type="region of interest" description="Disordered" evidence="4">
    <location>
        <begin position="686"/>
        <end position="709"/>
    </location>
</feature>
<feature type="domain" description="Methyl-accepting transducer" evidence="5">
    <location>
        <begin position="445"/>
        <end position="681"/>
    </location>
</feature>
<dbReference type="PRINTS" id="PR00260">
    <property type="entry name" value="CHEMTRNSDUCR"/>
</dbReference>
<dbReference type="AlphaFoldDB" id="A0A1I4S170"/>
<dbReference type="Pfam" id="PF18947">
    <property type="entry name" value="HAMP_2"/>
    <property type="match status" value="3"/>
</dbReference>
<dbReference type="InterPro" id="IPR004089">
    <property type="entry name" value="MCPsignal_dom"/>
</dbReference>
<dbReference type="Pfam" id="PF00015">
    <property type="entry name" value="MCPsignal"/>
    <property type="match status" value="1"/>
</dbReference>
<evidence type="ECO:0000259" key="5">
    <source>
        <dbReference type="PROSITE" id="PS50111"/>
    </source>
</evidence>
<feature type="compositionally biased region" description="Low complexity" evidence="4">
    <location>
        <begin position="686"/>
        <end position="701"/>
    </location>
</feature>
<evidence type="ECO:0000256" key="3">
    <source>
        <dbReference type="PROSITE-ProRule" id="PRU00284"/>
    </source>
</evidence>
<proteinExistence type="inferred from homology"/>
<dbReference type="FunFam" id="1.10.287.950:FF:000001">
    <property type="entry name" value="Methyl-accepting chemotaxis sensory transducer"/>
    <property type="match status" value="1"/>
</dbReference>
<keyword evidence="8" id="KW-1185">Reference proteome</keyword>
<gene>
    <name evidence="7" type="ORF">SAMN04488696_1708</name>
</gene>
<evidence type="ECO:0000313" key="7">
    <source>
        <dbReference type="EMBL" id="SFM58215.1"/>
    </source>
</evidence>
<accession>A0A1I4S170</accession>
<dbReference type="SUPFAM" id="SSF58104">
    <property type="entry name" value="Methyl-accepting chemotaxis protein (MCP) signaling domain"/>
    <property type="match status" value="1"/>
</dbReference>
<dbReference type="PROSITE" id="PS50885">
    <property type="entry name" value="HAMP"/>
    <property type="match status" value="2"/>
</dbReference>
<feature type="domain" description="HAMP" evidence="6">
    <location>
        <begin position="384"/>
        <end position="426"/>
    </location>
</feature>
<dbReference type="GO" id="GO:0007165">
    <property type="term" value="P:signal transduction"/>
    <property type="evidence" value="ECO:0007669"/>
    <property type="project" value="UniProtKB-KW"/>
</dbReference>
<name>A0A1I4S170_9EURY</name>
<dbReference type="EMBL" id="FOUJ01000003">
    <property type="protein sequence ID" value="SFM58215.1"/>
    <property type="molecule type" value="Genomic_DNA"/>
</dbReference>
<feature type="domain" description="HAMP" evidence="6">
    <location>
        <begin position="329"/>
        <end position="381"/>
    </location>
</feature>
<evidence type="ECO:0000259" key="6">
    <source>
        <dbReference type="PROSITE" id="PS50885"/>
    </source>
</evidence>
<sequence>MFGNNKVIKEIPEVLNSVMNGDTGARIGLNGKGADNEAANALNIFIETALQWQLAATEQAEIKKEMEQLLKLAQEGQLESRMDTDRTCEDSRVIAENLNNIMDAVTEPLTAASRYIGRIAKGDVPPRIEKEYKGIFNDFKNNLNCCVDAINALVEDAEKLSIAGIEGDMDVRADASRHGGDFRKIIEYQDECLDAITKPLKETTDVLLKLAINDFENEVEGEYNGIFKDNVYAVNEVRKRLLNIQRTFEYMAKGDFSDLEKYRAVGKRSDKDKLLPYTIAMMDKIKDMTEEFIHLGHAAEQGQLEYRADTSRFEGMFTEAVSSVNEAIDALVKPLNEAMRVVDEYSEGKLDSRFSFESQGDFKTFAESLDHFGDSLQAIIADSSAVLDSISKNNLSRPIEVEGVGEFRMLTDGIENSRRSLNNIVALVQSSSMNVASTAEEMSSSVEHVTSSSYQIEDTVSEIAQGAQSQASKTEEVSRAMVDMTMTVQEVAVNSQKAASNAKASNELMENLGTTTKELLRKMESIKNTSGESSEVIMDLAGKSKQIGEIVNLITNIADQTNLLALNAAIEAARAGEHGRGFAVVADEVRKLAEDSGNAAKQISLLIKEIQEGTDNAVVSIQLGSEEVTNGAEALNEVATVIEQVVESGSTITNMVQDIAAAAQEQSASIEEITSSIEEVSAISEESAASTEEASTSVQEQNSTMQELGRSAEQLSCLSNDMKMVVEKFILDTGQVNSGTGKGQILELKEDNVDSNMTEHLLV</sequence>
<dbReference type="GO" id="GO:0004888">
    <property type="term" value="F:transmembrane signaling receptor activity"/>
    <property type="evidence" value="ECO:0007669"/>
    <property type="project" value="InterPro"/>
</dbReference>
<dbReference type="GO" id="GO:0006935">
    <property type="term" value="P:chemotaxis"/>
    <property type="evidence" value="ECO:0007669"/>
    <property type="project" value="InterPro"/>
</dbReference>
<dbReference type="OrthoDB" id="8523at2157"/>
<dbReference type="PROSITE" id="PS50111">
    <property type="entry name" value="CHEMOTAXIS_TRANSDUC_2"/>
    <property type="match status" value="1"/>
</dbReference>
<keyword evidence="1 3" id="KW-0807">Transducer</keyword>
<dbReference type="SMART" id="SM00283">
    <property type="entry name" value="MA"/>
    <property type="match status" value="1"/>
</dbReference>
<dbReference type="Gene3D" id="1.20.120.1530">
    <property type="match status" value="2"/>
</dbReference>
<evidence type="ECO:0000256" key="1">
    <source>
        <dbReference type="ARBA" id="ARBA00023224"/>
    </source>
</evidence>
<dbReference type="Gene3D" id="1.10.287.950">
    <property type="entry name" value="Methyl-accepting chemotaxis protein"/>
    <property type="match status" value="1"/>
</dbReference>
<reference evidence="8" key="1">
    <citation type="submission" date="2016-10" db="EMBL/GenBank/DDBJ databases">
        <authorList>
            <person name="Varghese N."/>
            <person name="Submissions S."/>
        </authorList>
    </citation>
    <scope>NUCLEOTIDE SEQUENCE [LARGE SCALE GENOMIC DNA]</scope>
    <source>
        <strain evidence="8">Mob M</strain>
    </source>
</reference>
<dbReference type="CDD" id="cd11386">
    <property type="entry name" value="MCP_signal"/>
    <property type="match status" value="1"/>
</dbReference>
<dbReference type="Proteomes" id="UP000198535">
    <property type="component" value="Unassembled WGS sequence"/>
</dbReference>
<comment type="similarity">
    <text evidence="2">Belongs to the methyl-accepting chemotaxis (MCP) protein family.</text>
</comment>
<dbReference type="PANTHER" id="PTHR32089:SF112">
    <property type="entry name" value="LYSOZYME-LIKE PROTEIN-RELATED"/>
    <property type="match status" value="1"/>
</dbReference>
<dbReference type="STRING" id="487685.SAMN04488696_1708"/>
<dbReference type="GO" id="GO:0016020">
    <property type="term" value="C:membrane"/>
    <property type="evidence" value="ECO:0007669"/>
    <property type="project" value="InterPro"/>
</dbReference>
<evidence type="ECO:0000313" key="8">
    <source>
        <dbReference type="Proteomes" id="UP000198535"/>
    </source>
</evidence>
<dbReference type="PANTHER" id="PTHR32089">
    <property type="entry name" value="METHYL-ACCEPTING CHEMOTAXIS PROTEIN MCPB"/>
    <property type="match status" value="1"/>
</dbReference>